<dbReference type="EMBL" id="JBHSBA010000015">
    <property type="protein sequence ID" value="MFC4128428.1"/>
    <property type="molecule type" value="Genomic_DNA"/>
</dbReference>
<proteinExistence type="predicted"/>
<sequence>MSTTTFRTDAWSVHAARWWRCRPWSTNSLMSWPDRTVAAVRLFVLVLGVAIVPLAAALGTSAYSDDAARIRTERALTTTVAAEVIEAPQFDDAHVRRAPVLFAGPAGPVRTTVEVSRTISRGDVVEVWLDQAGTPVDEPREPGAAVVTGVAVAAMVMACTAFAGWCLITATVAATARLRGRAIDREWLAMQRAC</sequence>
<dbReference type="RefSeq" id="WP_378554189.1">
    <property type="nucleotide sequence ID" value="NZ_JBHSBA010000015.1"/>
</dbReference>
<keyword evidence="3" id="KW-1185">Reference proteome</keyword>
<protein>
    <recommendedName>
        <fullName evidence="4">Transmembrane protein</fullName>
    </recommendedName>
</protein>
<comment type="caution">
    <text evidence="2">The sequence shown here is derived from an EMBL/GenBank/DDBJ whole genome shotgun (WGS) entry which is preliminary data.</text>
</comment>
<keyword evidence="1" id="KW-0472">Membrane</keyword>
<keyword evidence="1" id="KW-0812">Transmembrane</keyword>
<keyword evidence="1" id="KW-1133">Transmembrane helix</keyword>
<dbReference type="Proteomes" id="UP001595767">
    <property type="component" value="Unassembled WGS sequence"/>
</dbReference>
<evidence type="ECO:0000256" key="1">
    <source>
        <dbReference type="SAM" id="Phobius"/>
    </source>
</evidence>
<evidence type="ECO:0000313" key="2">
    <source>
        <dbReference type="EMBL" id="MFC4128428.1"/>
    </source>
</evidence>
<name>A0ABV8LCM6_9NOCA</name>
<evidence type="ECO:0008006" key="4">
    <source>
        <dbReference type="Google" id="ProtNLM"/>
    </source>
</evidence>
<organism evidence="2 3">
    <name type="scientific">Nocardia rhizosphaerae</name>
    <dbReference type="NCBI Taxonomy" id="1691571"/>
    <lineage>
        <taxon>Bacteria</taxon>
        <taxon>Bacillati</taxon>
        <taxon>Actinomycetota</taxon>
        <taxon>Actinomycetes</taxon>
        <taxon>Mycobacteriales</taxon>
        <taxon>Nocardiaceae</taxon>
        <taxon>Nocardia</taxon>
    </lineage>
</organism>
<feature type="transmembrane region" description="Helical" evidence="1">
    <location>
        <begin position="143"/>
        <end position="176"/>
    </location>
</feature>
<gene>
    <name evidence="2" type="ORF">ACFOW8_26220</name>
</gene>
<accession>A0ABV8LCM6</accession>
<evidence type="ECO:0000313" key="3">
    <source>
        <dbReference type="Proteomes" id="UP001595767"/>
    </source>
</evidence>
<feature type="transmembrane region" description="Helical" evidence="1">
    <location>
        <begin position="38"/>
        <end position="58"/>
    </location>
</feature>
<reference evidence="3" key="1">
    <citation type="journal article" date="2019" name="Int. J. Syst. Evol. Microbiol.">
        <title>The Global Catalogue of Microorganisms (GCM) 10K type strain sequencing project: providing services to taxonomists for standard genome sequencing and annotation.</title>
        <authorList>
            <consortium name="The Broad Institute Genomics Platform"/>
            <consortium name="The Broad Institute Genome Sequencing Center for Infectious Disease"/>
            <person name="Wu L."/>
            <person name="Ma J."/>
        </authorList>
    </citation>
    <scope>NUCLEOTIDE SEQUENCE [LARGE SCALE GENOMIC DNA]</scope>
    <source>
        <strain evidence="3">CGMCC 4.7204</strain>
    </source>
</reference>